<comment type="subcellular location">
    <subcellularLocation>
        <location evidence="1">Nucleus</location>
    </subcellularLocation>
</comment>
<dbReference type="SMART" id="SM00351">
    <property type="entry name" value="PAX"/>
    <property type="match status" value="1"/>
</dbReference>
<name>Q4H2Z3_CIOIN</name>
<keyword evidence="2" id="KW-0217">Developmental protein</keyword>
<dbReference type="Gene3D" id="1.10.10.10">
    <property type="entry name" value="Winged helix-like DNA-binding domain superfamily/Winged helix DNA-binding domain"/>
    <property type="match status" value="2"/>
</dbReference>
<evidence type="ECO:0000256" key="4">
    <source>
        <dbReference type="ARBA" id="ARBA00023015"/>
    </source>
</evidence>
<evidence type="ECO:0000256" key="3">
    <source>
        <dbReference type="ARBA" id="ARBA00022724"/>
    </source>
</evidence>
<reference evidence="9" key="1">
    <citation type="journal article" date="2003" name="Dev. Genes Evol.">
        <title>Genomewide surveys of developmentally relevant genes in Ciona intestinalis.</title>
        <authorList>
            <person name="Satou Y."/>
            <person name="Satoh N."/>
        </authorList>
    </citation>
    <scope>NUCLEOTIDE SEQUENCE</scope>
</reference>
<dbReference type="PANTHER" id="PTHR45636:SF41">
    <property type="entry name" value="PAIRED BOX PROTEIN PAX-6-RELATED"/>
    <property type="match status" value="1"/>
</dbReference>
<evidence type="ECO:0000256" key="5">
    <source>
        <dbReference type="ARBA" id="ARBA00023125"/>
    </source>
</evidence>
<evidence type="ECO:0000256" key="2">
    <source>
        <dbReference type="ARBA" id="ARBA00022473"/>
    </source>
</evidence>
<dbReference type="PRINTS" id="PR00027">
    <property type="entry name" value="PAIREDBOX"/>
</dbReference>
<evidence type="ECO:0000256" key="7">
    <source>
        <dbReference type="ARBA" id="ARBA00023242"/>
    </source>
</evidence>
<evidence type="ECO:0000313" key="9">
    <source>
        <dbReference type="EMBL" id="BAE06634.1"/>
    </source>
</evidence>
<dbReference type="Pfam" id="PF00292">
    <property type="entry name" value="PAX"/>
    <property type="match status" value="1"/>
</dbReference>
<organism evidence="9">
    <name type="scientific">Ciona intestinalis</name>
    <name type="common">Transparent sea squirt</name>
    <name type="synonym">Ascidia intestinalis</name>
    <dbReference type="NCBI Taxonomy" id="7719"/>
    <lineage>
        <taxon>Eukaryota</taxon>
        <taxon>Metazoa</taxon>
        <taxon>Chordata</taxon>
        <taxon>Tunicata</taxon>
        <taxon>Ascidiacea</taxon>
        <taxon>Phlebobranchia</taxon>
        <taxon>Cionidae</taxon>
        <taxon>Ciona</taxon>
    </lineage>
</organism>
<dbReference type="GO" id="GO:0006355">
    <property type="term" value="P:regulation of DNA-templated transcription"/>
    <property type="evidence" value="ECO:0007669"/>
    <property type="project" value="InterPro"/>
</dbReference>
<evidence type="ECO:0000259" key="8">
    <source>
        <dbReference type="PROSITE" id="PS51057"/>
    </source>
</evidence>
<dbReference type="EMBL" id="AB210629">
    <property type="protein sequence ID" value="BAE06634.1"/>
    <property type="molecule type" value="mRNA"/>
</dbReference>
<dbReference type="SUPFAM" id="SSF46689">
    <property type="entry name" value="Homeodomain-like"/>
    <property type="match status" value="1"/>
</dbReference>
<dbReference type="AlphaFoldDB" id="Q4H2Z3"/>
<dbReference type="GO" id="GO:0005634">
    <property type="term" value="C:nucleus"/>
    <property type="evidence" value="ECO:0007669"/>
    <property type="project" value="UniProtKB-SubCell"/>
</dbReference>
<dbReference type="InterPro" id="IPR001523">
    <property type="entry name" value="Paired_dom"/>
</dbReference>
<keyword evidence="6" id="KW-0804">Transcription</keyword>
<dbReference type="InterPro" id="IPR043565">
    <property type="entry name" value="PAX_fam"/>
</dbReference>
<reference evidence="9" key="3">
    <citation type="submission" date="2005-04" db="EMBL/GenBank/DDBJ databases">
        <title>Expressed genes in Ciona intestinalis.</title>
        <authorList>
            <person name="Satou Y."/>
        </authorList>
    </citation>
    <scope>NUCLEOTIDE SEQUENCE</scope>
</reference>
<dbReference type="PROSITE" id="PS00034">
    <property type="entry name" value="PAIRED_1"/>
    <property type="match status" value="1"/>
</dbReference>
<evidence type="ECO:0000256" key="6">
    <source>
        <dbReference type="ARBA" id="ARBA00023163"/>
    </source>
</evidence>
<feature type="non-terminal residue" evidence="9">
    <location>
        <position position="1"/>
    </location>
</feature>
<accession>Q4H2Z3</accession>
<sequence length="346" mass="37621">NWGSAMAVGPSSVGHPFVGSGMAASLTPSRSGHGGVNQLGGVYVNGRPLPDQVRQQIVDQAHIGVRPCDIARQLRVSHGCVSKILARYYETGSIRPGVIGGSKPKVATPRVVEKICDYKRQNPTMFAWEIRDRLLSEGICDHDNVPSVSSINRIVRNKAAENAKSHQQLMVPMTPSSLDNYSEHIGQVSRMNGFNRFASSTTALPTMQQSSHVTSQMNFNRKENKGLDYSYDCRGSTNSPNVATYPVLPHNQPRANCDVTISPMTSQTNTANATVSPSNSGGYSGSSFAPITTAYAPTGEFVDYGYQQYNQHWKFGQQHHNDGNTGKVLNLRGKEHPATLEMVSAQ</sequence>
<dbReference type="CDD" id="cd00131">
    <property type="entry name" value="PAX"/>
    <property type="match status" value="1"/>
</dbReference>
<dbReference type="FunFam" id="1.10.10.10:FF:000013">
    <property type="entry name" value="Paired box 8 isoform 1"/>
    <property type="match status" value="1"/>
</dbReference>
<proteinExistence type="evidence at transcript level"/>
<keyword evidence="7" id="KW-0539">Nucleus</keyword>
<feature type="domain" description="Paired" evidence="8">
    <location>
        <begin position="32"/>
        <end position="158"/>
    </location>
</feature>
<dbReference type="InterPro" id="IPR043182">
    <property type="entry name" value="PAIRED_DNA-bd_dom"/>
</dbReference>
<dbReference type="PANTHER" id="PTHR45636">
    <property type="entry name" value="PAIRED BOX PROTEIN PAX-6-RELATED-RELATED"/>
    <property type="match status" value="1"/>
</dbReference>
<keyword evidence="5" id="KW-0238">DNA-binding</keyword>
<dbReference type="InterPro" id="IPR009057">
    <property type="entry name" value="Homeodomain-like_sf"/>
</dbReference>
<dbReference type="GO" id="GO:0003677">
    <property type="term" value="F:DNA binding"/>
    <property type="evidence" value="ECO:0007669"/>
    <property type="project" value="UniProtKB-KW"/>
</dbReference>
<keyword evidence="4" id="KW-0805">Transcription regulation</keyword>
<reference evidence="9" key="2">
    <citation type="journal article" date="2004" name="Development">
        <title>Gene expression profiles of transcription factors and signaling molecules in the ascidian embryo: towards a comprehensive understanding of gene networks.</title>
        <authorList>
            <person name="Imai K.S."/>
            <person name="Hino K."/>
            <person name="Yagi K."/>
            <person name="Satoh N."/>
            <person name="Satou Y."/>
        </authorList>
    </citation>
    <scope>NUCLEOTIDE SEQUENCE</scope>
</reference>
<keyword evidence="3" id="KW-0563">Paired box</keyword>
<dbReference type="InterPro" id="IPR036388">
    <property type="entry name" value="WH-like_DNA-bd_sf"/>
</dbReference>
<dbReference type="PROSITE" id="PS51057">
    <property type="entry name" value="PAIRED_2"/>
    <property type="match status" value="1"/>
</dbReference>
<protein>
    <submittedName>
        <fullName evidence="9">Transcription factor protein</fullName>
    </submittedName>
</protein>
<evidence type="ECO:0000256" key="1">
    <source>
        <dbReference type="ARBA" id="ARBA00004123"/>
    </source>
</evidence>
<gene>
    <name evidence="9" type="primary">Ci-Pax2/5/8-A</name>
</gene>
<dbReference type="FunFam" id="1.10.10.10:FF:000003">
    <property type="entry name" value="Paired box protein Pax-6"/>
    <property type="match status" value="1"/>
</dbReference>